<protein>
    <submittedName>
        <fullName evidence="1">Uncharacterized protein</fullName>
    </submittedName>
</protein>
<reference evidence="1 2" key="1">
    <citation type="submission" date="2015-04" db="EMBL/GenBank/DDBJ databases">
        <title>Draft genome of the roundworm Trichinella nativa.</title>
        <authorList>
            <person name="Mitreva M."/>
        </authorList>
    </citation>
    <scope>NUCLEOTIDE SEQUENCE [LARGE SCALE GENOMIC DNA]</scope>
    <source>
        <strain evidence="1 2">ISS45</strain>
    </source>
</reference>
<proteinExistence type="predicted"/>
<dbReference type="Proteomes" id="UP000243006">
    <property type="component" value="Unassembled WGS sequence"/>
</dbReference>
<evidence type="ECO:0000313" key="1">
    <source>
        <dbReference type="EMBL" id="OUC45020.1"/>
    </source>
</evidence>
<dbReference type="EMBL" id="LVZM01010985">
    <property type="protein sequence ID" value="OUC45020.1"/>
    <property type="molecule type" value="Genomic_DNA"/>
</dbReference>
<organism evidence="1 2">
    <name type="scientific">Trichinella nativa</name>
    <dbReference type="NCBI Taxonomy" id="6335"/>
    <lineage>
        <taxon>Eukaryota</taxon>
        <taxon>Metazoa</taxon>
        <taxon>Ecdysozoa</taxon>
        <taxon>Nematoda</taxon>
        <taxon>Enoplea</taxon>
        <taxon>Dorylaimia</taxon>
        <taxon>Trichinellida</taxon>
        <taxon>Trichinellidae</taxon>
        <taxon>Trichinella</taxon>
    </lineage>
</organism>
<dbReference type="AlphaFoldDB" id="A0A1Y3EJX5"/>
<feature type="non-terminal residue" evidence="1">
    <location>
        <position position="69"/>
    </location>
</feature>
<sequence length="69" mass="8103">MAVDQDSLYVTEHEKEVVNEFCYLLEKSRQLFNGLRRVEFLYPTMPKCITKFYVDNSFNVYGFGGYSGD</sequence>
<evidence type="ECO:0000313" key="2">
    <source>
        <dbReference type="Proteomes" id="UP000243006"/>
    </source>
</evidence>
<gene>
    <name evidence="1" type="ORF">D917_08694</name>
</gene>
<accession>A0A1Y3EJX5</accession>
<comment type="caution">
    <text evidence="1">The sequence shown here is derived from an EMBL/GenBank/DDBJ whole genome shotgun (WGS) entry which is preliminary data.</text>
</comment>
<name>A0A1Y3EJX5_9BILA</name>